<keyword evidence="3" id="KW-1185">Reference proteome</keyword>
<comment type="caution">
    <text evidence="2">The sequence shown here is derived from an EMBL/GenBank/DDBJ whole genome shotgun (WGS) entry which is preliminary data.</text>
</comment>
<feature type="region of interest" description="Disordered" evidence="1">
    <location>
        <begin position="434"/>
        <end position="457"/>
    </location>
</feature>
<dbReference type="OrthoDB" id="3832628at2759"/>
<proteinExistence type="predicted"/>
<dbReference type="EMBL" id="NIDN02000016">
    <property type="protein sequence ID" value="RLM00407.1"/>
    <property type="molecule type" value="Genomic_DNA"/>
</dbReference>
<dbReference type="Proteomes" id="UP000215289">
    <property type="component" value="Unassembled WGS sequence"/>
</dbReference>
<feature type="region of interest" description="Disordered" evidence="1">
    <location>
        <begin position="324"/>
        <end position="345"/>
    </location>
</feature>
<feature type="compositionally biased region" description="Acidic residues" evidence="1">
    <location>
        <begin position="333"/>
        <end position="345"/>
    </location>
</feature>
<evidence type="ECO:0000313" key="3">
    <source>
        <dbReference type="Proteomes" id="UP000215289"/>
    </source>
</evidence>
<accession>A0A3R7M2E8</accession>
<sequence length="565" mass="63524">MARTKRVAFGRRYNHKPKVFRDHRGKSYTVVGGTPSSCSNPSTIIKLSIHLYTLSDLKETPEEIGSKLLGSHGIVGSGNMHNYWPRVDVYSPLGSIEECMEHHRAEKIYRKKAVEKMHSEAMALADNEEDAEEAVRKLRGKQPLPHIVPTWACTERFWTQYSYGHGWRYRSFVLVVPEGCRCWSDVEEKGLWIVCFDQDVTPAMETHMGDCVREEDWEIDNGEGWIEVERVEYGPPVLIKRVSVCREDQEPGGGGNSTITDTLYDMWSQIIRVLNDCTYRHSVCYGCAEDAPHECELDMDEHFFDEDAECVACRRATEYRRRSKSDKGSINDGIEDESADGDLDDIDIDAAETGGFITTEYADIFTNDADERLEPSTPTSWSITERESVNMGNQDESIEGNLDDIDIDAAETGGFITTEDVDIFTDDDDDFIQEEWEDGSDDNTPSTASDPIDLTDPSIAAENTERFAIRVTKIVKTFLSIPTQAGKVPESATAFHDIQRHHPDALVQEVLGCIPEQVQILLGSTGTKTVADLIQQLPRRQRDYTSGVYALLGESEKPQAYATAK</sequence>
<name>A0A3R7M2E8_9EURO</name>
<dbReference type="AlphaFoldDB" id="A0A3R7M2E8"/>
<evidence type="ECO:0000313" key="2">
    <source>
        <dbReference type="EMBL" id="RLM00407.1"/>
    </source>
</evidence>
<gene>
    <name evidence="2" type="ORF">CFD26_108419</name>
</gene>
<organism evidence="2 3">
    <name type="scientific">Aspergillus turcosus</name>
    <dbReference type="NCBI Taxonomy" id="1245748"/>
    <lineage>
        <taxon>Eukaryota</taxon>
        <taxon>Fungi</taxon>
        <taxon>Dikarya</taxon>
        <taxon>Ascomycota</taxon>
        <taxon>Pezizomycotina</taxon>
        <taxon>Eurotiomycetes</taxon>
        <taxon>Eurotiomycetidae</taxon>
        <taxon>Eurotiales</taxon>
        <taxon>Aspergillaceae</taxon>
        <taxon>Aspergillus</taxon>
        <taxon>Aspergillus subgen. Fumigati</taxon>
    </lineage>
</organism>
<reference evidence="2 3" key="1">
    <citation type="submission" date="2018-08" db="EMBL/GenBank/DDBJ databases">
        <title>Draft genome sequences of two Aspergillus turcosus clinical strains isolated from bronchoalveolar lavage fluid: one azole-susceptible and the other azole-resistant.</title>
        <authorList>
            <person name="Parent-Michaud M."/>
            <person name="Dufresne P.J."/>
            <person name="Fournier E."/>
            <person name="Martineau C."/>
            <person name="Moreira S."/>
            <person name="Perkins V."/>
            <person name="De Repentigny L."/>
            <person name="Dufresne S.F."/>
        </authorList>
    </citation>
    <scope>NUCLEOTIDE SEQUENCE [LARGE SCALE GENOMIC DNA]</scope>
    <source>
        <strain evidence="2">HMR AF 1038</strain>
    </source>
</reference>
<evidence type="ECO:0000256" key="1">
    <source>
        <dbReference type="SAM" id="MobiDB-lite"/>
    </source>
</evidence>
<protein>
    <submittedName>
        <fullName evidence="2">Uncharacterized protein</fullName>
    </submittedName>
</protein>